<protein>
    <submittedName>
        <fullName evidence="1">Uncharacterized protein</fullName>
    </submittedName>
</protein>
<dbReference type="InterPro" id="IPR028964">
    <property type="entry name" value="Imm8"/>
</dbReference>
<organism evidence="1 2">
    <name type="scientific">Pseudoluteimonas lycopersici</name>
    <dbReference type="NCBI Taxonomy" id="1324796"/>
    <lineage>
        <taxon>Bacteria</taxon>
        <taxon>Pseudomonadati</taxon>
        <taxon>Pseudomonadota</taxon>
        <taxon>Gammaproteobacteria</taxon>
        <taxon>Lysobacterales</taxon>
        <taxon>Lysobacteraceae</taxon>
        <taxon>Pseudoluteimonas</taxon>
    </lineage>
</organism>
<keyword evidence="2" id="KW-1185">Reference proteome</keyword>
<evidence type="ECO:0000313" key="2">
    <source>
        <dbReference type="Proteomes" id="UP000315891"/>
    </source>
</evidence>
<sequence>MATPKLVNLSCDQLSRDEMPDDPADCFLDFVAVIGLDGIRGDNFRFYVVTPKSMLRSGYNGWCKDHMLLQEFSWSLVENFLNNLLPYVHGESWHDVARQLHEFMDWEFYNYQSA</sequence>
<evidence type="ECO:0000313" key="1">
    <source>
        <dbReference type="EMBL" id="QDQ72953.1"/>
    </source>
</evidence>
<proteinExistence type="predicted"/>
<dbReference type="OrthoDB" id="6064802at2"/>
<accession>A0A516V370</accession>
<dbReference type="EMBL" id="CP041742">
    <property type="protein sequence ID" value="QDQ72953.1"/>
    <property type="molecule type" value="Genomic_DNA"/>
</dbReference>
<gene>
    <name evidence="1" type="ORF">FNZ56_03210</name>
</gene>
<dbReference type="RefSeq" id="WP_143878466.1">
    <property type="nucleotide sequence ID" value="NZ_BAABLZ010000002.1"/>
</dbReference>
<dbReference type="Proteomes" id="UP000315891">
    <property type="component" value="Chromosome"/>
</dbReference>
<reference evidence="1 2" key="1">
    <citation type="submission" date="2019-07" db="EMBL/GenBank/DDBJ databases">
        <title>Lysobacter weifangensis sp. nov., isolated from bensulfuron-methyl contaminated farmland soil.</title>
        <authorList>
            <person name="Zhao H."/>
        </authorList>
    </citation>
    <scope>NUCLEOTIDE SEQUENCE [LARGE SCALE GENOMIC DNA]</scope>
    <source>
        <strain evidence="1 2">CC-Bw-6</strain>
    </source>
</reference>
<dbReference type="Pfam" id="PF15586">
    <property type="entry name" value="Imm8"/>
    <property type="match status" value="1"/>
</dbReference>
<name>A0A516V370_9GAMM</name>
<dbReference type="AlphaFoldDB" id="A0A516V370"/>